<organism evidence="1 2">
    <name type="scientific">Fusarium acuminatum</name>
    <dbReference type="NCBI Taxonomy" id="5515"/>
    <lineage>
        <taxon>Eukaryota</taxon>
        <taxon>Fungi</taxon>
        <taxon>Dikarya</taxon>
        <taxon>Ascomycota</taxon>
        <taxon>Pezizomycotina</taxon>
        <taxon>Sordariomycetes</taxon>
        <taxon>Hypocreomycetidae</taxon>
        <taxon>Hypocreales</taxon>
        <taxon>Nectriaceae</taxon>
        <taxon>Fusarium</taxon>
        <taxon>Fusarium tricinctum species complex</taxon>
    </lineage>
</organism>
<dbReference type="CDD" id="cd22893">
    <property type="entry name" value="PlcA-like"/>
    <property type="match status" value="1"/>
</dbReference>
<dbReference type="InterPro" id="IPR049756">
    <property type="entry name" value="PlcA-like_dom"/>
</dbReference>
<name>A0ABZ2XCF7_9HYPO</name>
<evidence type="ECO:0000313" key="1">
    <source>
        <dbReference type="EMBL" id="WZH49454.1"/>
    </source>
</evidence>
<sequence length="385" mass="43132">MYFAEHRFLGDTVDVQNNTSPSHTIPPQEDAPTMNLTNGLVVTYGEINGLAGDYFGLDKPISSEPNPELMRMMFRRWFDLLDYSPAGKLKAEAIRKELSIMNGKALAVMRSDSEHAASELAAVYKETPLDISHLEEVSQDVRWAIGSSFMHLLEHNVDHFGLEARSTYDAGHAVALELATKGELSTALAINAFADHFLQDSFAAGHIRVPRREIAEIADRSTFPIIGFSKIINASSNVMHNEDGERGLWLESPSGEKWKAFGDGRLPGKDTSSKSTSTNLDQCRKAVQQSIAEVHDAFKTKKIIEPFEFAAWHHAPILDKVSGNSENHGPLLKVEDAKLWMRVKGVSPDKYEAIDDIQKWIVFWTDNFSQVEDQVRLMVKKYLNM</sequence>
<reference evidence="1 2" key="1">
    <citation type="submission" date="2024-04" db="EMBL/GenBank/DDBJ databases">
        <title>Complete genome sequence of Fusarium acuminatum.</title>
        <authorList>
            <person name="Lan B."/>
        </authorList>
    </citation>
    <scope>NUCLEOTIDE SEQUENCE [LARGE SCALE GENOMIC DNA]</scope>
    <source>
        <strain evidence="1">1A</strain>
    </source>
</reference>
<dbReference type="EMBL" id="CP151265">
    <property type="protein sequence ID" value="WZH49454.1"/>
    <property type="molecule type" value="Genomic_DNA"/>
</dbReference>
<proteinExistence type="predicted"/>
<accession>A0ABZ2XCF7</accession>
<gene>
    <name evidence="1" type="ORF">QYS62_010655</name>
</gene>
<dbReference type="Proteomes" id="UP001489902">
    <property type="component" value="Chromosome 6"/>
</dbReference>
<keyword evidence="2" id="KW-1185">Reference proteome</keyword>
<protein>
    <submittedName>
        <fullName evidence="1">Uncharacterized protein</fullName>
    </submittedName>
</protein>
<evidence type="ECO:0000313" key="2">
    <source>
        <dbReference type="Proteomes" id="UP001489902"/>
    </source>
</evidence>